<organism evidence="3 4">
    <name type="scientific">Haematobacter genomosp. 1</name>
    <dbReference type="NCBI Taxonomy" id="366618"/>
    <lineage>
        <taxon>Bacteria</taxon>
        <taxon>Pseudomonadati</taxon>
        <taxon>Pseudomonadota</taxon>
        <taxon>Alphaproteobacteria</taxon>
        <taxon>Rhodobacterales</taxon>
        <taxon>Paracoccaceae</taxon>
        <taxon>Haematobacter</taxon>
    </lineage>
</organism>
<evidence type="ECO:0000313" key="4">
    <source>
        <dbReference type="Proteomes" id="UP000196878"/>
    </source>
</evidence>
<evidence type="ECO:0000259" key="2">
    <source>
        <dbReference type="PROSITE" id="PS51186"/>
    </source>
</evidence>
<keyword evidence="4" id="KW-1185">Reference proteome</keyword>
<accession>A0A212AA96</accession>
<dbReference type="GO" id="GO:0016747">
    <property type="term" value="F:acyltransferase activity, transferring groups other than amino-acyl groups"/>
    <property type="evidence" value="ECO:0007669"/>
    <property type="project" value="InterPro"/>
</dbReference>
<proteinExistence type="predicted"/>
<sequence length="325" mass="34120">MMSEIVREAGAGGTPATVRRVTVQEVPALSAFLARHAETSMFLRESLLSGIDGGPEPKNARFWWAGGGAVALSTAGFLSVQLPSATPADLAALRAALAGERVFGIAGEAGQVAALLPALALGTPRFDGAEPLCRLQLSGLRLPEGNAVLRRPLPGDLDWLGRWRQRYEAELHGAAELEAVTRHIATLMAQDRLRILMQGGVPVAITAFNARLPAPAQMVQVGGVYTPPAYRGRGYARLAVALHLAEARGEGAETAILFASGPPALRAYQAIGFRQIGAYRLTLFPEARAVPVSPRPLSDTAAQSGRSTYPGASAAPGPSLRKETP</sequence>
<comment type="caution">
    <text evidence="3">The sequence shown here is derived from an EMBL/GenBank/DDBJ whole genome shotgun (WGS) entry which is preliminary data.</text>
</comment>
<dbReference type="Gene3D" id="3.40.630.30">
    <property type="match status" value="1"/>
</dbReference>
<dbReference type="CDD" id="cd04301">
    <property type="entry name" value="NAT_SF"/>
    <property type="match status" value="1"/>
</dbReference>
<dbReference type="Pfam" id="PF00583">
    <property type="entry name" value="Acetyltransf_1"/>
    <property type="match status" value="1"/>
</dbReference>
<reference evidence="3 4" key="1">
    <citation type="submission" date="2016-12" db="EMBL/GenBank/DDBJ databases">
        <title>Comparison of Traditional DNA-DNA Hybridization with In Silico Genomic Analysis.</title>
        <authorList>
            <person name="Nicholson A.C."/>
            <person name="Humrighouse B.W."/>
            <person name="Graziano J."/>
            <person name="Lasker B."/>
            <person name="Whitney A.M."/>
            <person name="Mcquiston J.R."/>
        </authorList>
    </citation>
    <scope>NUCLEOTIDE SEQUENCE [LARGE SCALE GENOMIC DNA]</scope>
    <source>
        <strain evidence="3 4">H2240</strain>
    </source>
</reference>
<dbReference type="Proteomes" id="UP000196878">
    <property type="component" value="Unassembled WGS sequence"/>
</dbReference>
<dbReference type="OrthoDB" id="7365268at2"/>
<evidence type="ECO:0000313" key="3">
    <source>
        <dbReference type="EMBL" id="OWJ77052.1"/>
    </source>
</evidence>
<protein>
    <recommendedName>
        <fullName evidence="2">N-acetyltransferase domain-containing protein</fullName>
    </recommendedName>
</protein>
<name>A0A212AA96_9RHOB</name>
<dbReference type="EMBL" id="NIPW01000024">
    <property type="protein sequence ID" value="OWJ77052.1"/>
    <property type="molecule type" value="Genomic_DNA"/>
</dbReference>
<dbReference type="AlphaFoldDB" id="A0A212AA96"/>
<feature type="region of interest" description="Disordered" evidence="1">
    <location>
        <begin position="292"/>
        <end position="325"/>
    </location>
</feature>
<dbReference type="PROSITE" id="PS51186">
    <property type="entry name" value="GNAT"/>
    <property type="match status" value="1"/>
</dbReference>
<dbReference type="InterPro" id="IPR016181">
    <property type="entry name" value="Acyl_CoA_acyltransferase"/>
</dbReference>
<gene>
    <name evidence="3" type="ORF">CDV49_12970</name>
</gene>
<evidence type="ECO:0000256" key="1">
    <source>
        <dbReference type="SAM" id="MobiDB-lite"/>
    </source>
</evidence>
<dbReference type="InterPro" id="IPR000182">
    <property type="entry name" value="GNAT_dom"/>
</dbReference>
<dbReference type="SUPFAM" id="SSF55729">
    <property type="entry name" value="Acyl-CoA N-acyltransferases (Nat)"/>
    <property type="match status" value="1"/>
</dbReference>
<feature type="domain" description="N-acetyltransferase" evidence="2">
    <location>
        <begin position="147"/>
        <end position="291"/>
    </location>
</feature>